<sequence length="462" mass="52230">MGSIFRDFQQAQRDGHGGLLAMSLAPISPPQDPNRLAAFAQLSNYQTIASDVRYHLIQDRHAIKLPKAEANAWVDIFVALWKAVKELVGIEQHDGTGNWSKAFDAYKEVCNLLVRGYTNFGFQAWTVPCLSITGKYLRIIAIKADAEGKAKDPNGDVFANGFSDDIMGDSNKNERLEAAAWTINRMFTVCLSDRSDLSESRKWGIYSTTNLLFKTYFRLNSISLTRNVLRALEATGGDLPELDRFPKSQRCTFKYYRGVIDFLQENYTEAEENLTEALNLCHRDALKNREQILTYLIPAHVVNHHQLPNNTLILPHPVLKRIFTPLFAAIRDGSLAAFDAQLSASEPELVKRRIYLTLERTRAICMRNLFRKVFLAAGWEESKDSATGEVTGQIRRTRIRIEEFEAGMRISYKGATDVIIDRDEVECFLANMIYKNLMKGYIARERGIVVLSKAGAFPGTNV</sequence>
<dbReference type="PROSITE" id="PS50250">
    <property type="entry name" value="PCI"/>
    <property type="match status" value="1"/>
</dbReference>
<protein>
    <recommendedName>
        <fullName evidence="2">Protein CSN12 homolog</fullName>
    </recommendedName>
</protein>
<dbReference type="PANTHER" id="PTHR12732:SF0">
    <property type="entry name" value="PCI DOMAIN-CONTAINING PROTEIN 2"/>
    <property type="match status" value="1"/>
</dbReference>
<dbReference type="InterPro" id="IPR045114">
    <property type="entry name" value="Csn12-like"/>
</dbReference>
<dbReference type="Gene3D" id="1.10.10.10">
    <property type="entry name" value="Winged helix-like DNA-binding domain superfamily/Winged helix DNA-binding domain"/>
    <property type="match status" value="1"/>
</dbReference>
<organism evidence="4 5">
    <name type="scientific">Exophiala bonariae</name>
    <dbReference type="NCBI Taxonomy" id="1690606"/>
    <lineage>
        <taxon>Eukaryota</taxon>
        <taxon>Fungi</taxon>
        <taxon>Dikarya</taxon>
        <taxon>Ascomycota</taxon>
        <taxon>Pezizomycotina</taxon>
        <taxon>Eurotiomycetes</taxon>
        <taxon>Chaetothyriomycetidae</taxon>
        <taxon>Chaetothyriales</taxon>
        <taxon>Herpotrichiellaceae</taxon>
        <taxon>Exophiala</taxon>
    </lineage>
</organism>
<comment type="caution">
    <text evidence="4">The sequence shown here is derived from an EMBL/GenBank/DDBJ whole genome shotgun (WGS) entry which is preliminary data.</text>
</comment>
<dbReference type="InterPro" id="IPR036388">
    <property type="entry name" value="WH-like_DNA-bd_sf"/>
</dbReference>
<dbReference type="PANTHER" id="PTHR12732">
    <property type="entry name" value="UNCHARACTERIZED PROTEASOME COMPONENT REGION PCI-CONTAINING"/>
    <property type="match status" value="1"/>
</dbReference>
<name>A0AAV9NHL6_9EURO</name>
<evidence type="ECO:0000313" key="5">
    <source>
        <dbReference type="Proteomes" id="UP001358417"/>
    </source>
</evidence>
<evidence type="ECO:0000256" key="1">
    <source>
        <dbReference type="ARBA" id="ARBA00025771"/>
    </source>
</evidence>
<feature type="domain" description="PCI" evidence="3">
    <location>
        <begin position="251"/>
        <end position="456"/>
    </location>
</feature>
<accession>A0AAV9NHL6</accession>
<keyword evidence="5" id="KW-1185">Reference proteome</keyword>
<gene>
    <name evidence="4" type="ORF">LTR84_011530</name>
</gene>
<dbReference type="EMBL" id="JAVRRD010000006">
    <property type="protein sequence ID" value="KAK5057530.1"/>
    <property type="molecule type" value="Genomic_DNA"/>
</dbReference>
<evidence type="ECO:0000256" key="2">
    <source>
        <dbReference type="ARBA" id="ARBA00073854"/>
    </source>
</evidence>
<proteinExistence type="inferred from homology"/>
<reference evidence="4 5" key="1">
    <citation type="submission" date="2023-08" db="EMBL/GenBank/DDBJ databases">
        <title>Black Yeasts Isolated from many extreme environments.</title>
        <authorList>
            <person name="Coleine C."/>
            <person name="Stajich J.E."/>
            <person name="Selbmann L."/>
        </authorList>
    </citation>
    <scope>NUCLEOTIDE SEQUENCE [LARGE SCALE GENOMIC DNA]</scope>
    <source>
        <strain evidence="4 5">CCFEE 5792</strain>
    </source>
</reference>
<dbReference type="AlphaFoldDB" id="A0AAV9NHL6"/>
<dbReference type="RefSeq" id="XP_064708648.1">
    <property type="nucleotide sequence ID" value="XM_064855059.1"/>
</dbReference>
<dbReference type="GO" id="GO:0003690">
    <property type="term" value="F:double-stranded DNA binding"/>
    <property type="evidence" value="ECO:0007669"/>
    <property type="project" value="InterPro"/>
</dbReference>
<dbReference type="GeneID" id="89979680"/>
<comment type="similarity">
    <text evidence="1">Belongs to the CSN12 family.</text>
</comment>
<dbReference type="SMART" id="SM00753">
    <property type="entry name" value="PAM"/>
    <property type="match status" value="1"/>
</dbReference>
<dbReference type="Pfam" id="PF01399">
    <property type="entry name" value="PCI"/>
    <property type="match status" value="1"/>
</dbReference>
<dbReference type="InterPro" id="IPR000717">
    <property type="entry name" value="PCI_dom"/>
</dbReference>
<dbReference type="GO" id="GO:0003723">
    <property type="term" value="F:RNA binding"/>
    <property type="evidence" value="ECO:0007669"/>
    <property type="project" value="InterPro"/>
</dbReference>
<evidence type="ECO:0000313" key="4">
    <source>
        <dbReference type="EMBL" id="KAK5057530.1"/>
    </source>
</evidence>
<dbReference type="FunFam" id="1.10.10.10:FF:000366">
    <property type="entry name" value="COP9 signalosome complex subunit"/>
    <property type="match status" value="1"/>
</dbReference>
<dbReference type="Proteomes" id="UP001358417">
    <property type="component" value="Unassembled WGS sequence"/>
</dbReference>
<evidence type="ECO:0000259" key="3">
    <source>
        <dbReference type="PROSITE" id="PS50250"/>
    </source>
</evidence>